<feature type="coiled-coil region" evidence="13">
    <location>
        <begin position="542"/>
        <end position="582"/>
    </location>
</feature>
<feature type="region of interest" description="Disordered" evidence="14">
    <location>
        <begin position="1"/>
        <end position="40"/>
    </location>
</feature>
<dbReference type="InterPro" id="IPR014001">
    <property type="entry name" value="Helicase_ATP-bd"/>
</dbReference>
<evidence type="ECO:0000256" key="9">
    <source>
        <dbReference type="ARBA" id="ARBA00043999"/>
    </source>
</evidence>
<dbReference type="OrthoDB" id="10259843at2759"/>
<evidence type="ECO:0000256" key="1">
    <source>
        <dbReference type="ARBA" id="ARBA00004604"/>
    </source>
</evidence>
<reference evidence="19" key="1">
    <citation type="submission" date="2025-08" db="UniProtKB">
        <authorList>
            <consortium name="RefSeq"/>
        </authorList>
    </citation>
    <scope>IDENTIFICATION</scope>
</reference>
<comment type="similarity">
    <text evidence="9">Belongs to the DEAD box helicase family. DDX27/DRS1 subfamily.</text>
</comment>
<feature type="compositionally biased region" description="Acidic residues" evidence="14">
    <location>
        <begin position="132"/>
        <end position="142"/>
    </location>
</feature>
<dbReference type="InterPro" id="IPR050079">
    <property type="entry name" value="DEAD_box_RNA_helicase"/>
</dbReference>
<feature type="compositionally biased region" description="Basic and acidic residues" evidence="14">
    <location>
        <begin position="681"/>
        <end position="692"/>
    </location>
</feature>
<evidence type="ECO:0000256" key="13">
    <source>
        <dbReference type="SAM" id="Coils"/>
    </source>
</evidence>
<comment type="catalytic activity">
    <reaction evidence="10">
        <text>ATP + H2O = ADP + phosphate + H(+)</text>
        <dbReference type="Rhea" id="RHEA:13065"/>
        <dbReference type="ChEBI" id="CHEBI:15377"/>
        <dbReference type="ChEBI" id="CHEBI:15378"/>
        <dbReference type="ChEBI" id="CHEBI:30616"/>
        <dbReference type="ChEBI" id="CHEBI:43474"/>
        <dbReference type="ChEBI" id="CHEBI:456216"/>
        <dbReference type="EC" id="3.6.4.13"/>
    </reaction>
</comment>
<dbReference type="Gene3D" id="3.40.50.300">
    <property type="entry name" value="P-loop containing nucleotide triphosphate hydrolases"/>
    <property type="match status" value="2"/>
</dbReference>
<dbReference type="SMART" id="SM00487">
    <property type="entry name" value="DEXDc"/>
    <property type="match status" value="1"/>
</dbReference>
<keyword evidence="4 12" id="KW-0547">Nucleotide-binding</keyword>
<dbReference type="PROSITE" id="PS00039">
    <property type="entry name" value="DEAD_ATP_HELICASE"/>
    <property type="match status" value="1"/>
</dbReference>
<keyword evidence="13" id="KW-0175">Coiled coil</keyword>
<dbReference type="InterPro" id="IPR014014">
    <property type="entry name" value="RNA_helicase_DEAD_Q_motif"/>
</dbReference>
<dbReference type="InParanoid" id="A0A6P8H1L7"/>
<evidence type="ECO:0000256" key="10">
    <source>
        <dbReference type="ARBA" id="ARBA00047984"/>
    </source>
</evidence>
<keyword evidence="3" id="KW-0690">Ribosome biogenesis</keyword>
<evidence type="ECO:0000256" key="4">
    <source>
        <dbReference type="ARBA" id="ARBA00022741"/>
    </source>
</evidence>
<keyword evidence="8" id="KW-0539">Nucleus</keyword>
<evidence type="ECO:0000256" key="5">
    <source>
        <dbReference type="ARBA" id="ARBA00022801"/>
    </source>
</evidence>
<feature type="domain" description="Helicase C-terminal" evidence="16">
    <location>
        <begin position="380"/>
        <end position="545"/>
    </location>
</feature>
<feature type="compositionally biased region" description="Basic residues" evidence="14">
    <location>
        <begin position="90"/>
        <end position="101"/>
    </location>
</feature>
<dbReference type="CDD" id="cd17947">
    <property type="entry name" value="DEADc_DDX27"/>
    <property type="match status" value="1"/>
</dbReference>
<dbReference type="InterPro" id="IPR001650">
    <property type="entry name" value="Helicase_C-like"/>
</dbReference>
<sequence>MAASLPFVETIDSDEEIEPLDEDNDSEEEELPKKKKSKKIKDKSLFEKGFSFTDPNDLEDQSWNLDMAIKVAKKKDELATPTTSLQDKISKKRESKKKQKAKSREEENTEQEEEEEVTQSKATEGTKSSTEDLQDSSEDEDELEDKLKIKNSFFLEPPPQVQHQSFTTMNLSRPLLKAVTELGFLHPTPIQASTIPMALMGKDLCACAATGTGKTAAFMLPILERLIYRPQQTPVTRVLVITPTRELAIQIHSVSSKLAKHTNIHICLAAGGLDLKSQEAELRNRPDIIIATPGRLVDHLHNTPSFDLQAIEILVLDEADRMLDEHFKDQMDEIIRLSNRGRQTMLFSATMTEEVEELVSLSLNQPVRLFVDSNTDVAYNLTQEFIRIRPNREEDRLAIVTALCCRTFTDHCLVFLQTKWMAHKLRIILGLMGLNVEELHGNLTQLQRLEALRKFKEGKVDFLIATDLAARGLDITGVKTVINYTMPTNVKQYVHRVGRTARAGKSGRSVSLVGEKERKSLKEVVKNSRTQVKSRIVPPEIIEKYASKVEALEADIKDILKQEEEEKEMRVSEMEMNKARNLLDHEKEIFARPARVWFQDGSGKRKDKNDDKNQPKKRLKKETREVVKKTEEEKSRHKEMEFIKREAKRARKKKKLYAFPPDDPQGQSKNPGVKTKNKKTKSFDQELTDTSKKALRRFRTSDATAPQPKKSVKSSKVNNSQENRNPKGKPGKFKSKKRFKRR</sequence>
<dbReference type="Pfam" id="PF00271">
    <property type="entry name" value="Helicase_C"/>
    <property type="match status" value="1"/>
</dbReference>
<dbReference type="Pfam" id="PF00270">
    <property type="entry name" value="DEAD"/>
    <property type="match status" value="1"/>
</dbReference>
<feature type="compositionally biased region" description="Acidic residues" evidence="14">
    <location>
        <begin position="11"/>
        <end position="30"/>
    </location>
</feature>
<dbReference type="EC" id="3.6.4.13" evidence="2"/>
<evidence type="ECO:0000259" key="15">
    <source>
        <dbReference type="PROSITE" id="PS51192"/>
    </source>
</evidence>
<evidence type="ECO:0000256" key="8">
    <source>
        <dbReference type="ARBA" id="ARBA00023242"/>
    </source>
</evidence>
<feature type="region of interest" description="Disordered" evidence="14">
    <location>
        <begin position="72"/>
        <end position="142"/>
    </location>
</feature>
<evidence type="ECO:0000259" key="17">
    <source>
        <dbReference type="PROSITE" id="PS51195"/>
    </source>
</evidence>
<feature type="domain" description="Helicase ATP-binding" evidence="15">
    <location>
        <begin position="195"/>
        <end position="369"/>
    </location>
</feature>
<keyword evidence="6 12" id="KW-0347">Helicase</keyword>
<dbReference type="GeneID" id="116286851"/>
<feature type="domain" description="DEAD-box RNA helicase Q" evidence="17">
    <location>
        <begin position="164"/>
        <end position="192"/>
    </location>
</feature>
<dbReference type="PANTHER" id="PTHR47959">
    <property type="entry name" value="ATP-DEPENDENT RNA HELICASE RHLE-RELATED"/>
    <property type="match status" value="1"/>
</dbReference>
<keyword evidence="5 12" id="KW-0378">Hydrolase</keyword>
<evidence type="ECO:0000256" key="7">
    <source>
        <dbReference type="ARBA" id="ARBA00022840"/>
    </source>
</evidence>
<dbReference type="GO" id="GO:0003724">
    <property type="term" value="F:RNA helicase activity"/>
    <property type="evidence" value="ECO:0007669"/>
    <property type="project" value="UniProtKB-EC"/>
</dbReference>
<dbReference type="PROSITE" id="PS51195">
    <property type="entry name" value="Q_MOTIF"/>
    <property type="match status" value="1"/>
</dbReference>
<evidence type="ECO:0000256" key="11">
    <source>
        <dbReference type="PROSITE-ProRule" id="PRU00552"/>
    </source>
</evidence>
<protein>
    <recommendedName>
        <fullName evidence="2">RNA helicase</fullName>
        <ecNumber evidence="2">3.6.4.13</ecNumber>
    </recommendedName>
</protein>
<dbReference type="KEGG" id="aten:116286851"/>
<dbReference type="FunFam" id="3.40.50.300:FF:000842">
    <property type="entry name" value="ATP-dependent RNA helicase DRS1"/>
    <property type="match status" value="1"/>
</dbReference>
<dbReference type="InterPro" id="IPR011545">
    <property type="entry name" value="DEAD/DEAH_box_helicase_dom"/>
</dbReference>
<keyword evidence="18" id="KW-1185">Reference proteome</keyword>
<evidence type="ECO:0000256" key="3">
    <source>
        <dbReference type="ARBA" id="ARBA00022517"/>
    </source>
</evidence>
<name>A0A6P8H1L7_ACTTE</name>
<keyword evidence="7 12" id="KW-0067">ATP-binding</keyword>
<evidence type="ECO:0000256" key="2">
    <source>
        <dbReference type="ARBA" id="ARBA00012552"/>
    </source>
</evidence>
<organism evidence="18 19">
    <name type="scientific">Actinia tenebrosa</name>
    <name type="common">Australian red waratah sea anemone</name>
    <dbReference type="NCBI Taxonomy" id="6105"/>
    <lineage>
        <taxon>Eukaryota</taxon>
        <taxon>Metazoa</taxon>
        <taxon>Cnidaria</taxon>
        <taxon>Anthozoa</taxon>
        <taxon>Hexacorallia</taxon>
        <taxon>Actiniaria</taxon>
        <taxon>Actiniidae</taxon>
        <taxon>Actinia</taxon>
    </lineage>
</organism>
<dbReference type="InterPro" id="IPR027417">
    <property type="entry name" value="P-loop_NTPase"/>
</dbReference>
<feature type="compositionally biased region" description="Basic and acidic residues" evidence="14">
    <location>
        <begin position="622"/>
        <end position="645"/>
    </location>
</feature>
<evidence type="ECO:0000256" key="12">
    <source>
        <dbReference type="RuleBase" id="RU000492"/>
    </source>
</evidence>
<dbReference type="SUPFAM" id="SSF52540">
    <property type="entry name" value="P-loop containing nucleoside triphosphate hydrolases"/>
    <property type="match status" value="2"/>
</dbReference>
<dbReference type="PROSITE" id="PS51192">
    <property type="entry name" value="HELICASE_ATP_BIND_1"/>
    <property type="match status" value="1"/>
</dbReference>
<evidence type="ECO:0000259" key="16">
    <source>
        <dbReference type="PROSITE" id="PS51194"/>
    </source>
</evidence>
<dbReference type="GO" id="GO:0003676">
    <property type="term" value="F:nucleic acid binding"/>
    <property type="evidence" value="ECO:0007669"/>
    <property type="project" value="InterPro"/>
</dbReference>
<evidence type="ECO:0000256" key="6">
    <source>
        <dbReference type="ARBA" id="ARBA00022806"/>
    </source>
</evidence>
<dbReference type="FunCoup" id="A0A6P8H1L7">
    <property type="interactions" value="1922"/>
</dbReference>
<dbReference type="GO" id="GO:0005829">
    <property type="term" value="C:cytosol"/>
    <property type="evidence" value="ECO:0007669"/>
    <property type="project" value="TreeGrafter"/>
</dbReference>
<evidence type="ECO:0000256" key="14">
    <source>
        <dbReference type="SAM" id="MobiDB-lite"/>
    </source>
</evidence>
<gene>
    <name evidence="19" type="primary">LOC116286851</name>
</gene>
<dbReference type="GO" id="GO:0016787">
    <property type="term" value="F:hydrolase activity"/>
    <property type="evidence" value="ECO:0007669"/>
    <property type="project" value="UniProtKB-KW"/>
</dbReference>
<comment type="subcellular location">
    <subcellularLocation>
        <location evidence="1">Nucleus</location>
        <location evidence="1">Nucleolus</location>
    </subcellularLocation>
</comment>
<feature type="compositionally biased region" description="Acidic residues" evidence="14">
    <location>
        <begin position="107"/>
        <end position="117"/>
    </location>
</feature>
<dbReference type="RefSeq" id="XP_031549296.1">
    <property type="nucleotide sequence ID" value="XM_031693436.1"/>
</dbReference>
<dbReference type="InterPro" id="IPR000629">
    <property type="entry name" value="RNA-helicase_DEAD-box_CS"/>
</dbReference>
<evidence type="ECO:0000313" key="19">
    <source>
        <dbReference type="RefSeq" id="XP_031549296.1"/>
    </source>
</evidence>
<dbReference type="AlphaFoldDB" id="A0A6P8H1L7"/>
<feature type="compositionally biased region" description="Basic and acidic residues" evidence="14">
    <location>
        <begin position="602"/>
        <end position="614"/>
    </location>
</feature>
<dbReference type="GO" id="GO:0005730">
    <property type="term" value="C:nucleolus"/>
    <property type="evidence" value="ECO:0007669"/>
    <property type="project" value="UniProtKB-SubCell"/>
</dbReference>
<feature type="region of interest" description="Disordered" evidence="14">
    <location>
        <begin position="600"/>
        <end position="742"/>
    </location>
</feature>
<dbReference type="GO" id="GO:0005524">
    <property type="term" value="F:ATP binding"/>
    <property type="evidence" value="ECO:0007669"/>
    <property type="project" value="UniProtKB-KW"/>
</dbReference>
<evidence type="ECO:0000313" key="18">
    <source>
        <dbReference type="Proteomes" id="UP000515163"/>
    </source>
</evidence>
<feature type="short sequence motif" description="Q motif" evidence="11">
    <location>
        <begin position="164"/>
        <end position="192"/>
    </location>
</feature>
<proteinExistence type="inferred from homology"/>
<dbReference type="PANTHER" id="PTHR47959:SF1">
    <property type="entry name" value="ATP-DEPENDENT RNA HELICASE DBPA"/>
    <property type="match status" value="1"/>
</dbReference>
<dbReference type="CDD" id="cd18787">
    <property type="entry name" value="SF2_C_DEAD"/>
    <property type="match status" value="1"/>
</dbReference>
<dbReference type="GO" id="GO:0006364">
    <property type="term" value="P:rRNA processing"/>
    <property type="evidence" value="ECO:0007669"/>
    <property type="project" value="UniProtKB-ARBA"/>
</dbReference>
<dbReference type="SMART" id="SM00490">
    <property type="entry name" value="HELICc"/>
    <property type="match status" value="1"/>
</dbReference>
<feature type="compositionally biased region" description="Basic residues" evidence="14">
    <location>
        <begin position="726"/>
        <end position="742"/>
    </location>
</feature>
<feature type="compositionally biased region" description="Basic residues" evidence="14">
    <location>
        <begin position="646"/>
        <end position="656"/>
    </location>
</feature>
<accession>A0A6P8H1L7</accession>
<dbReference type="Proteomes" id="UP000515163">
    <property type="component" value="Unplaced"/>
</dbReference>
<dbReference type="PROSITE" id="PS51194">
    <property type="entry name" value="HELICASE_CTER"/>
    <property type="match status" value="1"/>
</dbReference>